<keyword evidence="1" id="KW-0732">Signal</keyword>
<reference evidence="2" key="1">
    <citation type="submission" date="2014-09" db="EMBL/GenBank/DDBJ databases">
        <title>Genome sequence of the luminous mushroom Mycena chlorophos for searching fungal bioluminescence genes.</title>
        <authorList>
            <person name="Tanaka Y."/>
            <person name="Kasuga D."/>
            <person name="Oba Y."/>
            <person name="Hase S."/>
            <person name="Sato K."/>
            <person name="Oba Y."/>
            <person name="Sakakibara Y."/>
        </authorList>
    </citation>
    <scope>NUCLEOTIDE SEQUENCE</scope>
</reference>
<proteinExistence type="predicted"/>
<keyword evidence="3" id="KW-1185">Reference proteome</keyword>
<evidence type="ECO:0000313" key="2">
    <source>
        <dbReference type="EMBL" id="GAT48232.1"/>
    </source>
</evidence>
<organism evidence="2 3">
    <name type="scientific">Mycena chlorophos</name>
    <name type="common">Agaric fungus</name>
    <name type="synonym">Agaricus chlorophos</name>
    <dbReference type="NCBI Taxonomy" id="658473"/>
    <lineage>
        <taxon>Eukaryota</taxon>
        <taxon>Fungi</taxon>
        <taxon>Dikarya</taxon>
        <taxon>Basidiomycota</taxon>
        <taxon>Agaricomycotina</taxon>
        <taxon>Agaricomycetes</taxon>
        <taxon>Agaricomycetidae</taxon>
        <taxon>Agaricales</taxon>
        <taxon>Marasmiineae</taxon>
        <taxon>Mycenaceae</taxon>
        <taxon>Mycena</taxon>
    </lineage>
</organism>
<protein>
    <submittedName>
        <fullName evidence="2">Uncharacterized protein</fullName>
    </submittedName>
</protein>
<dbReference type="Proteomes" id="UP000815677">
    <property type="component" value="Unassembled WGS sequence"/>
</dbReference>
<dbReference type="EMBL" id="DF844314">
    <property type="protein sequence ID" value="GAT48232.1"/>
    <property type="molecule type" value="Genomic_DNA"/>
</dbReference>
<evidence type="ECO:0000256" key="1">
    <source>
        <dbReference type="SAM" id="SignalP"/>
    </source>
</evidence>
<feature type="chain" id="PRO_5047284476" evidence="1">
    <location>
        <begin position="19"/>
        <end position="69"/>
    </location>
</feature>
<name>A0ABQ0LCH0_MYCCL</name>
<feature type="signal peptide" evidence="1">
    <location>
        <begin position="1"/>
        <end position="18"/>
    </location>
</feature>
<sequence>MQFSITFIVVFVVGLSTARVVHVRDIARQLPARAEAAAPIESAMLPAEPDLDVPAKLSPNAALKGPFRV</sequence>
<accession>A0ABQ0LCH0</accession>
<gene>
    <name evidence="2" type="ORF">MCHLO_05653</name>
</gene>
<evidence type="ECO:0000313" key="3">
    <source>
        <dbReference type="Proteomes" id="UP000815677"/>
    </source>
</evidence>